<keyword evidence="1" id="KW-0472">Membrane</keyword>
<organism evidence="2 3">
    <name type="scientific">Williamsia limnetica</name>
    <dbReference type="NCBI Taxonomy" id="882452"/>
    <lineage>
        <taxon>Bacteria</taxon>
        <taxon>Bacillati</taxon>
        <taxon>Actinomycetota</taxon>
        <taxon>Actinomycetes</taxon>
        <taxon>Mycobacteriales</taxon>
        <taxon>Nocardiaceae</taxon>
        <taxon>Williamsia</taxon>
    </lineage>
</organism>
<dbReference type="Gene3D" id="2.40.50.120">
    <property type="match status" value="1"/>
</dbReference>
<name>A0A318R855_WILLI</name>
<keyword evidence="1" id="KW-1133">Transmembrane helix</keyword>
<keyword evidence="3" id="KW-1185">Reference proteome</keyword>
<dbReference type="SUPFAM" id="SSF50242">
    <property type="entry name" value="TIMP-like"/>
    <property type="match status" value="1"/>
</dbReference>
<feature type="transmembrane region" description="Helical" evidence="1">
    <location>
        <begin position="148"/>
        <end position="170"/>
    </location>
</feature>
<gene>
    <name evidence="2" type="ORF">DFR67_13116</name>
</gene>
<evidence type="ECO:0000313" key="2">
    <source>
        <dbReference type="EMBL" id="PYE11770.1"/>
    </source>
</evidence>
<dbReference type="Proteomes" id="UP000247591">
    <property type="component" value="Unassembled WGS sequence"/>
</dbReference>
<dbReference type="InterPro" id="IPR008993">
    <property type="entry name" value="TIMP-like_OB-fold"/>
</dbReference>
<dbReference type="AlphaFoldDB" id="A0A318R855"/>
<accession>A0A318R855</accession>
<dbReference type="EMBL" id="QJSP01000031">
    <property type="protein sequence ID" value="PYE11770.1"/>
    <property type="molecule type" value="Genomic_DNA"/>
</dbReference>
<evidence type="ECO:0000256" key="1">
    <source>
        <dbReference type="SAM" id="Phobius"/>
    </source>
</evidence>
<evidence type="ECO:0008006" key="4">
    <source>
        <dbReference type="Google" id="ProtNLM"/>
    </source>
</evidence>
<sequence>MTVSVAMAGTACACSCVGFTAEEAASRADAVFTARATDKVTAGMNDIYEFEVSEVYKGEVGNVTTVGTPSQGPSCGVSYEVGGEYLLFVSTPDDVDAAWGSNLCLGPTGQADTRAVLERIYGPPQLPTGWAPDVGISGSTEAKDAVPVALIAVGSVIAVGAVWWATVAILRKRRADG</sequence>
<evidence type="ECO:0000313" key="3">
    <source>
        <dbReference type="Proteomes" id="UP000247591"/>
    </source>
</evidence>
<comment type="caution">
    <text evidence="2">The sequence shown here is derived from an EMBL/GenBank/DDBJ whole genome shotgun (WGS) entry which is preliminary data.</text>
</comment>
<protein>
    <recommendedName>
        <fullName evidence="4">Tissue inhibitor of metalloproteinase</fullName>
    </recommendedName>
</protein>
<reference evidence="2 3" key="1">
    <citation type="submission" date="2018-06" db="EMBL/GenBank/DDBJ databases">
        <title>Genomic Encyclopedia of Type Strains, Phase IV (KMG-IV): sequencing the most valuable type-strain genomes for metagenomic binning, comparative biology and taxonomic classification.</title>
        <authorList>
            <person name="Goeker M."/>
        </authorList>
    </citation>
    <scope>NUCLEOTIDE SEQUENCE [LARGE SCALE GENOMIC DNA]</scope>
    <source>
        <strain evidence="2 3">DSM 45521</strain>
    </source>
</reference>
<keyword evidence="1" id="KW-0812">Transmembrane</keyword>
<proteinExistence type="predicted"/>